<feature type="transmembrane region" description="Helical" evidence="1">
    <location>
        <begin position="12"/>
        <end position="37"/>
    </location>
</feature>
<dbReference type="AlphaFoldDB" id="A0A4D9F5K7"/>
<reference evidence="2 3" key="2">
    <citation type="submission" date="2019-04" db="EMBL/GenBank/DDBJ databases">
        <title>The genome sequence of big-headed turtle.</title>
        <authorList>
            <person name="Gong S."/>
        </authorList>
    </citation>
    <scope>NUCLEOTIDE SEQUENCE [LARGE SCALE GENOMIC DNA]</scope>
    <source>
        <strain evidence="2">DO16091913</strain>
        <tissue evidence="2">Muscle</tissue>
    </source>
</reference>
<keyword evidence="1" id="KW-0472">Membrane</keyword>
<protein>
    <submittedName>
        <fullName evidence="2">Malignant T-cell-amplified sequence 1</fullName>
    </submittedName>
</protein>
<proteinExistence type="predicted"/>
<dbReference type="EMBL" id="QXTE01000004">
    <property type="protein sequence ID" value="TFK15643.1"/>
    <property type="molecule type" value="Genomic_DNA"/>
</dbReference>
<dbReference type="Proteomes" id="UP000297703">
    <property type="component" value="Unassembled WGS sequence"/>
</dbReference>
<evidence type="ECO:0000256" key="1">
    <source>
        <dbReference type="SAM" id="Phobius"/>
    </source>
</evidence>
<accession>A0A4D9F5K7</accession>
<keyword evidence="1" id="KW-0812">Transmembrane</keyword>
<gene>
    <name evidence="2" type="ORF">DR999_PMT00956</name>
</gene>
<keyword evidence="1" id="KW-1133">Transmembrane helix</keyword>
<comment type="caution">
    <text evidence="2">The sequence shown here is derived from an EMBL/GenBank/DDBJ whole genome shotgun (WGS) entry which is preliminary data.</text>
</comment>
<sequence>MCTMLRPALFIYYKWNLFDILCLYLTVSLIKLLLLVINEIATKYCLCFMQHYLNYSCIASGDLHFKMLPWPNVYSYSVFFANKRHCRLRREILYCSFVLNVFIAGV</sequence>
<reference evidence="2 3" key="1">
    <citation type="submission" date="2019-04" db="EMBL/GenBank/DDBJ databases">
        <title>Draft genome of the big-headed turtle Platysternon megacephalum.</title>
        <authorList>
            <person name="Gong S."/>
        </authorList>
    </citation>
    <scope>NUCLEOTIDE SEQUENCE [LARGE SCALE GENOMIC DNA]</scope>
    <source>
        <strain evidence="2">DO16091913</strain>
        <tissue evidence="2">Muscle</tissue>
    </source>
</reference>
<name>A0A4D9F5K7_9SAUR</name>
<evidence type="ECO:0000313" key="2">
    <source>
        <dbReference type="EMBL" id="TFK15643.1"/>
    </source>
</evidence>
<evidence type="ECO:0000313" key="3">
    <source>
        <dbReference type="Proteomes" id="UP000297703"/>
    </source>
</evidence>
<keyword evidence="3" id="KW-1185">Reference proteome</keyword>
<organism evidence="2 3">
    <name type="scientific">Platysternon megacephalum</name>
    <name type="common">big-headed turtle</name>
    <dbReference type="NCBI Taxonomy" id="55544"/>
    <lineage>
        <taxon>Eukaryota</taxon>
        <taxon>Metazoa</taxon>
        <taxon>Chordata</taxon>
        <taxon>Craniata</taxon>
        <taxon>Vertebrata</taxon>
        <taxon>Euteleostomi</taxon>
        <taxon>Archelosauria</taxon>
        <taxon>Testudinata</taxon>
        <taxon>Testudines</taxon>
        <taxon>Cryptodira</taxon>
        <taxon>Durocryptodira</taxon>
        <taxon>Testudinoidea</taxon>
        <taxon>Platysternidae</taxon>
        <taxon>Platysternon</taxon>
    </lineage>
</organism>